<evidence type="ECO:0000313" key="2">
    <source>
        <dbReference type="Proteomes" id="UP000474777"/>
    </source>
</evidence>
<accession>A0A6B3LP00</accession>
<reference evidence="1 2" key="1">
    <citation type="submission" date="2020-02" db="EMBL/GenBank/DDBJ databases">
        <authorList>
            <person name="Kim M.K."/>
        </authorList>
    </citation>
    <scope>NUCLEOTIDE SEQUENCE [LARGE SCALE GENOMIC DNA]</scope>
    <source>
        <strain evidence="1 2">BT327</strain>
    </source>
</reference>
<protein>
    <submittedName>
        <fullName evidence="1">Uncharacterized protein</fullName>
    </submittedName>
</protein>
<proteinExistence type="predicted"/>
<dbReference type="RefSeq" id="WP_163915515.1">
    <property type="nucleotide sequence ID" value="NZ_JAAGWD010000005.1"/>
</dbReference>
<sequence length="217" mass="25404">MKLLLSQKNELFNIIEESENLTPAQFNLSEPSTDSNGFSSISLKESEYYFNIFKDQNYHKSFVVNYVPGSDTYLEASGRIGWDSIVTHFYDWIENLTRELNEPNSWERLEKEISSINFSSKKDNSKFTIREYEELKAKTILLSQNLSTIPLLVQQHTEIKIELERLTEFAKDLGKYDWQNLFIGTVISIIIQLNVTKENATLLWDLIKNTFNSYFLK</sequence>
<gene>
    <name evidence="1" type="ORF">GXP69_13080</name>
</gene>
<name>A0A6B3LP00_9BACT</name>
<evidence type="ECO:0000313" key="1">
    <source>
        <dbReference type="EMBL" id="NEM98632.1"/>
    </source>
</evidence>
<keyword evidence="2" id="KW-1185">Reference proteome</keyword>
<dbReference type="EMBL" id="JAAGWD010000005">
    <property type="protein sequence ID" value="NEM98632.1"/>
    <property type="molecule type" value="Genomic_DNA"/>
</dbReference>
<dbReference type="AlphaFoldDB" id="A0A6B3LP00"/>
<comment type="caution">
    <text evidence="1">The sequence shown here is derived from an EMBL/GenBank/DDBJ whole genome shotgun (WGS) entry which is preliminary data.</text>
</comment>
<organism evidence="1 2">
    <name type="scientific">Pontibacter burrus</name>
    <dbReference type="NCBI Taxonomy" id="2704466"/>
    <lineage>
        <taxon>Bacteria</taxon>
        <taxon>Pseudomonadati</taxon>
        <taxon>Bacteroidota</taxon>
        <taxon>Cytophagia</taxon>
        <taxon>Cytophagales</taxon>
        <taxon>Hymenobacteraceae</taxon>
        <taxon>Pontibacter</taxon>
    </lineage>
</organism>
<dbReference type="Proteomes" id="UP000474777">
    <property type="component" value="Unassembled WGS sequence"/>
</dbReference>